<dbReference type="GO" id="GO:0016787">
    <property type="term" value="F:hydrolase activity"/>
    <property type="evidence" value="ECO:0007669"/>
    <property type="project" value="UniProtKB-KW"/>
</dbReference>
<dbReference type="Gene3D" id="3.60.15.10">
    <property type="entry name" value="Ribonuclease Z/Hydroxyacylglutathione hydrolase-like"/>
    <property type="match status" value="1"/>
</dbReference>
<dbReference type="InterPro" id="IPR001279">
    <property type="entry name" value="Metallo-B-lactamas"/>
</dbReference>
<evidence type="ECO:0000256" key="1">
    <source>
        <dbReference type="SAM" id="MobiDB-lite"/>
    </source>
</evidence>
<dbReference type="RefSeq" id="WP_025607464.1">
    <property type="nucleotide sequence ID" value="NZ_CP021235.1"/>
</dbReference>
<protein>
    <submittedName>
        <fullName evidence="3">MBL fold metallo-hydrolase</fullName>
    </submittedName>
</protein>
<dbReference type="CDD" id="cd07721">
    <property type="entry name" value="yflN-like_MBL-fold"/>
    <property type="match status" value="1"/>
</dbReference>
<dbReference type="KEGG" id="pact:CA264_12000"/>
<evidence type="ECO:0000313" key="4">
    <source>
        <dbReference type="Proteomes" id="UP000266292"/>
    </source>
</evidence>
<dbReference type="OrthoDB" id="9802248at2"/>
<reference evidence="4" key="1">
    <citation type="submission" date="2017-05" db="EMBL/GenBank/DDBJ databases">
        <authorList>
            <person name="Ray J."/>
            <person name="Price M."/>
            <person name="Deutschbauer A."/>
        </authorList>
    </citation>
    <scope>NUCLEOTIDE SEQUENCE [LARGE SCALE GENOMIC DNA]</scope>
    <source>
        <strain evidence="4">DSM 19842</strain>
    </source>
</reference>
<name>A0A1X9YTF8_9BACT</name>
<dbReference type="InterPro" id="IPR050855">
    <property type="entry name" value="NDM-1-like"/>
</dbReference>
<proteinExistence type="predicted"/>
<feature type="domain" description="Metallo-beta-lactamase" evidence="2">
    <location>
        <begin position="29"/>
        <end position="238"/>
    </location>
</feature>
<dbReference type="SUPFAM" id="SSF56281">
    <property type="entry name" value="Metallo-hydrolase/oxidoreductase"/>
    <property type="match status" value="1"/>
</dbReference>
<dbReference type="Proteomes" id="UP000266292">
    <property type="component" value="Chromosome"/>
</dbReference>
<sequence>MEAASQKSRSSHRHSFVAAPRVWGLKTVFVNLYYAANPDGSWVLIDTGVPGSAAKVKQAAEEIFGKDNRPRAILLTHGHFDHIGSVKELAEEWDVPVYAHPMELPYITGLSSYPPPDPSVGGGAMAYMAFAYPKKPINIKSRVELLPPDGSVPGLEGWKWLHTPGHSPGHVSFFREEDRTLIVGDAFSTRDAESAVAVMTEKREVHGPPAYFTPDWGSAHHSVEKLYELQPEIAASGHGMPMRGRELQQQLERLVHEFWIVAVPKHGRYIHEPAVTDEYGVISVPPAASNPVPKVMAVAGAVAIAGLAWAAWKRRDNYKEGYGYAKRQHEPPAQRPYSHNRVMQGMPANVDPDHDNPHAHTNNYP</sequence>
<dbReference type="STRING" id="709015.GCA_000472485_02431"/>
<dbReference type="InterPro" id="IPR036866">
    <property type="entry name" value="RibonucZ/Hydroxyglut_hydro"/>
</dbReference>
<keyword evidence="3" id="KW-0378">Hydrolase</keyword>
<keyword evidence="4" id="KW-1185">Reference proteome</keyword>
<dbReference type="PANTHER" id="PTHR42951:SF17">
    <property type="entry name" value="METALLO-BETA-LACTAMASE DOMAIN-CONTAINING PROTEIN"/>
    <property type="match status" value="1"/>
</dbReference>
<dbReference type="EMBL" id="CP021235">
    <property type="protein sequence ID" value="ARS36094.1"/>
    <property type="molecule type" value="Genomic_DNA"/>
</dbReference>
<evidence type="ECO:0000313" key="3">
    <source>
        <dbReference type="EMBL" id="ARS36094.1"/>
    </source>
</evidence>
<evidence type="ECO:0000259" key="2">
    <source>
        <dbReference type="SMART" id="SM00849"/>
    </source>
</evidence>
<dbReference type="SMART" id="SM00849">
    <property type="entry name" value="Lactamase_B"/>
    <property type="match status" value="1"/>
</dbReference>
<dbReference type="AlphaFoldDB" id="A0A1X9YTF8"/>
<dbReference type="Pfam" id="PF00753">
    <property type="entry name" value="Lactamase_B"/>
    <property type="match status" value="1"/>
</dbReference>
<organism evidence="3 4">
    <name type="scientific">Pontibacter actiniarum</name>
    <dbReference type="NCBI Taxonomy" id="323450"/>
    <lineage>
        <taxon>Bacteria</taxon>
        <taxon>Pseudomonadati</taxon>
        <taxon>Bacteroidota</taxon>
        <taxon>Cytophagia</taxon>
        <taxon>Cytophagales</taxon>
        <taxon>Hymenobacteraceae</taxon>
        <taxon>Pontibacter</taxon>
    </lineage>
</organism>
<dbReference type="PANTHER" id="PTHR42951">
    <property type="entry name" value="METALLO-BETA-LACTAMASE DOMAIN-CONTAINING"/>
    <property type="match status" value="1"/>
</dbReference>
<accession>A0A1X9YTF8</accession>
<gene>
    <name evidence="3" type="ORF">CA264_12000</name>
</gene>
<feature type="region of interest" description="Disordered" evidence="1">
    <location>
        <begin position="323"/>
        <end position="365"/>
    </location>
</feature>